<accession>V8R0E4</accession>
<sequence>MMPIILILVIGLLLLLNLKGLTQKVSVKVIFQARLGNSIEIRCTMVKSSLKKFLLG</sequence>
<evidence type="ECO:0000313" key="1">
    <source>
        <dbReference type="EMBL" id="ETF05586.1"/>
    </source>
</evidence>
<protein>
    <submittedName>
        <fullName evidence="1">Uncharacterized protein</fullName>
    </submittedName>
</protein>
<comment type="caution">
    <text evidence="1">The sequence shown here is derived from an EMBL/GenBank/DDBJ whole genome shotgun (WGS) entry which is preliminary data.</text>
</comment>
<dbReference type="HOGENOM" id="CLU_3010900_0_0_6"/>
<reference evidence="1" key="1">
    <citation type="journal article" date="2014" name="Genome Announc.">
        <title>Draft Genome Sequence of Pseudomonas moraviensis R28-S.</title>
        <authorList>
            <person name="Hunter S.S."/>
            <person name="Yano H."/>
            <person name="Loftie-Eaton W."/>
            <person name="Hughes J."/>
            <person name="De Gelder L."/>
            <person name="Stragier P."/>
            <person name="De Vos P."/>
            <person name="Settles M.L."/>
            <person name="Top E.M."/>
        </authorList>
    </citation>
    <scope>NUCLEOTIDE SEQUENCE [LARGE SCALE GENOMIC DNA]</scope>
    <source>
        <strain evidence="1">R28-S</strain>
    </source>
</reference>
<organism evidence="1">
    <name type="scientific">Pseudomonas moraviensis R28-S</name>
    <dbReference type="NCBI Taxonomy" id="1395516"/>
    <lineage>
        <taxon>Bacteria</taxon>
        <taxon>Pseudomonadati</taxon>
        <taxon>Pseudomonadota</taxon>
        <taxon>Gammaproteobacteria</taxon>
        <taxon>Pseudomonadales</taxon>
        <taxon>Pseudomonadaceae</taxon>
        <taxon>Pseudomonas</taxon>
    </lineage>
</organism>
<name>V8R0E4_9PSED</name>
<dbReference type="Proteomes" id="UP000024771">
    <property type="component" value="Chromosome"/>
</dbReference>
<gene>
    <name evidence="1" type="ORF">PMO01_28320</name>
</gene>
<dbReference type="AlphaFoldDB" id="V8R0E4"/>
<dbReference type="EMBL" id="AYMZ01000012">
    <property type="protein sequence ID" value="ETF05586.1"/>
    <property type="molecule type" value="Genomic_DNA"/>
</dbReference>
<proteinExistence type="predicted"/>